<name>F6XYX5_CIOIN</name>
<evidence type="ECO:0000313" key="1">
    <source>
        <dbReference type="Ensembl" id="ENSCINP00000027045.2"/>
    </source>
</evidence>
<dbReference type="HOGENOM" id="CLU_523337_0_0_1"/>
<evidence type="ECO:0000313" key="2">
    <source>
        <dbReference type="Proteomes" id="UP000008144"/>
    </source>
</evidence>
<keyword evidence="2" id="KW-1185">Reference proteome</keyword>
<proteinExistence type="predicted"/>
<reference evidence="1" key="3">
    <citation type="submission" date="2025-08" db="UniProtKB">
        <authorList>
            <consortium name="Ensembl"/>
        </authorList>
    </citation>
    <scope>IDENTIFICATION</scope>
</reference>
<dbReference type="AlphaFoldDB" id="F6XYX5"/>
<reference evidence="2" key="1">
    <citation type="journal article" date="2002" name="Science">
        <title>The draft genome of Ciona intestinalis: insights into chordate and vertebrate origins.</title>
        <authorList>
            <person name="Dehal P."/>
            <person name="Satou Y."/>
            <person name="Campbell R.K."/>
            <person name="Chapman J."/>
            <person name="Degnan B."/>
            <person name="De Tomaso A."/>
            <person name="Davidson B."/>
            <person name="Di Gregorio A."/>
            <person name="Gelpke M."/>
            <person name="Goodstein D.M."/>
            <person name="Harafuji N."/>
            <person name="Hastings K.E."/>
            <person name="Ho I."/>
            <person name="Hotta K."/>
            <person name="Huang W."/>
            <person name="Kawashima T."/>
            <person name="Lemaire P."/>
            <person name="Martinez D."/>
            <person name="Meinertzhagen I.A."/>
            <person name="Necula S."/>
            <person name="Nonaka M."/>
            <person name="Putnam N."/>
            <person name="Rash S."/>
            <person name="Saiga H."/>
            <person name="Satake M."/>
            <person name="Terry A."/>
            <person name="Yamada L."/>
            <person name="Wang H.G."/>
            <person name="Awazu S."/>
            <person name="Azumi K."/>
            <person name="Boore J."/>
            <person name="Branno M."/>
            <person name="Chin-Bow S."/>
            <person name="DeSantis R."/>
            <person name="Doyle S."/>
            <person name="Francino P."/>
            <person name="Keys D.N."/>
            <person name="Haga S."/>
            <person name="Hayashi H."/>
            <person name="Hino K."/>
            <person name="Imai K.S."/>
            <person name="Inaba K."/>
            <person name="Kano S."/>
            <person name="Kobayashi K."/>
            <person name="Kobayashi M."/>
            <person name="Lee B.I."/>
            <person name="Makabe K.W."/>
            <person name="Manohar C."/>
            <person name="Matassi G."/>
            <person name="Medina M."/>
            <person name="Mochizuki Y."/>
            <person name="Mount S."/>
            <person name="Morishita T."/>
            <person name="Miura S."/>
            <person name="Nakayama A."/>
            <person name="Nishizaka S."/>
            <person name="Nomoto H."/>
            <person name="Ohta F."/>
            <person name="Oishi K."/>
            <person name="Rigoutsos I."/>
            <person name="Sano M."/>
            <person name="Sasaki A."/>
            <person name="Sasakura Y."/>
            <person name="Shoguchi E."/>
            <person name="Shin-i T."/>
            <person name="Spagnuolo A."/>
            <person name="Stainier D."/>
            <person name="Suzuki M.M."/>
            <person name="Tassy O."/>
            <person name="Takatori N."/>
            <person name="Tokuoka M."/>
            <person name="Yagi K."/>
            <person name="Yoshizaki F."/>
            <person name="Wada S."/>
            <person name="Zhang C."/>
            <person name="Hyatt P.D."/>
            <person name="Larimer F."/>
            <person name="Detter C."/>
            <person name="Doggett N."/>
            <person name="Glavina T."/>
            <person name="Hawkins T."/>
            <person name="Richardson P."/>
            <person name="Lucas S."/>
            <person name="Kohara Y."/>
            <person name="Levine M."/>
            <person name="Satoh N."/>
            <person name="Rokhsar D.S."/>
        </authorList>
    </citation>
    <scope>NUCLEOTIDE SEQUENCE [LARGE SCALE GENOMIC DNA]</scope>
</reference>
<sequence>MKNASAEHGTPICPQRLSSFLAHCSLSLGGSREAIPPEACTVMSSFSLNRSSRCFLTLQEVHDNALEIAKQNIHNRSDNEQPDYWYTTIHCRDLIPPEKYTSTCDLVVVVKLDSDDSGSCVLSDHTSSMPCIVTCGHQKNMQQCHEPQYPCTQDIGVWLKLKNFTVVVEQIWCVKEDGRARNPECSVDSEGIPLEKTLHNIIYIALNHHDAVNVSMPPQNTTIIGCSLSSVYPTTHKESILTPDSISCAQPTTSQTINNGSKTPIQTVPTLVMFVLHKSQLLKSPKNYNSFTFTGFIFPKSSANNEQVMQFTHAASRWFSFILPGKLVCVQSCTKSETFISDQKTSKMISLTECQVQHIHCASDLPTSLNDEEVFSFYCKAHKFWSESNYSKGIEKILPVVGIRRIPDATQSPLVAIEGYIWKKMLFRDSISWGAPFNLKLLLALPVGKTLSLFMNFVKVENFPLGLLRGSKVVFYRVRLHLSQKGTVYFKYTSTSYHVVTAVCKPEPVRNFDQEKSDHPR</sequence>
<dbReference type="STRING" id="7719.ENSCINP00000027045"/>
<reference evidence="1" key="4">
    <citation type="submission" date="2025-09" db="UniProtKB">
        <authorList>
            <consortium name="Ensembl"/>
        </authorList>
    </citation>
    <scope>IDENTIFICATION</scope>
</reference>
<dbReference type="InParanoid" id="F6XYX5"/>
<organism evidence="1 2">
    <name type="scientific">Ciona intestinalis</name>
    <name type="common">Transparent sea squirt</name>
    <name type="synonym">Ascidia intestinalis</name>
    <dbReference type="NCBI Taxonomy" id="7719"/>
    <lineage>
        <taxon>Eukaryota</taxon>
        <taxon>Metazoa</taxon>
        <taxon>Chordata</taxon>
        <taxon>Tunicata</taxon>
        <taxon>Ascidiacea</taxon>
        <taxon>Phlebobranchia</taxon>
        <taxon>Cionidae</taxon>
        <taxon>Ciona</taxon>
    </lineage>
</organism>
<reference evidence="1" key="2">
    <citation type="journal article" date="2008" name="Genome Biol.">
        <title>Improved genome assembly and evidence-based global gene model set for the chordate Ciona intestinalis: new insight into intron and operon populations.</title>
        <authorList>
            <person name="Satou Y."/>
            <person name="Mineta K."/>
            <person name="Ogasawara M."/>
            <person name="Sasakura Y."/>
            <person name="Shoguchi E."/>
            <person name="Ueno K."/>
            <person name="Yamada L."/>
            <person name="Matsumoto J."/>
            <person name="Wasserscheid J."/>
            <person name="Dewar K."/>
            <person name="Wiley G.B."/>
            <person name="Macmil S.L."/>
            <person name="Roe B.A."/>
            <person name="Zeller R.W."/>
            <person name="Hastings K.E."/>
            <person name="Lemaire P."/>
            <person name="Lindquist E."/>
            <person name="Endo T."/>
            <person name="Hotta K."/>
            <person name="Inaba K."/>
        </authorList>
    </citation>
    <scope>NUCLEOTIDE SEQUENCE [LARGE SCALE GENOMIC DNA]</scope>
    <source>
        <strain evidence="1">wild type</strain>
    </source>
</reference>
<dbReference type="Proteomes" id="UP000008144">
    <property type="component" value="Chromosome 14"/>
</dbReference>
<protein>
    <submittedName>
        <fullName evidence="1">Uncharacterized protein</fullName>
    </submittedName>
</protein>
<dbReference type="EMBL" id="EAAA01001204">
    <property type="status" value="NOT_ANNOTATED_CDS"/>
    <property type="molecule type" value="Genomic_DNA"/>
</dbReference>
<dbReference type="Ensembl" id="ENSCINT00000027291.2">
    <property type="protein sequence ID" value="ENSCINP00000027045.2"/>
    <property type="gene ID" value="ENSCING00000015160.2"/>
</dbReference>
<accession>F6XYX5</accession>